<dbReference type="RefSeq" id="WP_131607493.1">
    <property type="nucleotide sequence ID" value="NZ_SJSM01000002.1"/>
</dbReference>
<dbReference type="AlphaFoldDB" id="A0A4R0NDP6"/>
<dbReference type="OrthoDB" id="773377at2"/>
<comment type="caution">
    <text evidence="1">The sequence shown here is derived from an EMBL/GenBank/DDBJ whole genome shotgun (WGS) entry which is preliminary data.</text>
</comment>
<proteinExistence type="predicted"/>
<dbReference type="EMBL" id="SJSM01000002">
    <property type="protein sequence ID" value="TCC98510.1"/>
    <property type="molecule type" value="Genomic_DNA"/>
</dbReference>
<name>A0A4R0NDP6_9SPHI</name>
<organism evidence="1 2">
    <name type="scientific">Pedobacter hiemivivus</name>
    <dbReference type="NCBI Taxonomy" id="2530454"/>
    <lineage>
        <taxon>Bacteria</taxon>
        <taxon>Pseudomonadati</taxon>
        <taxon>Bacteroidota</taxon>
        <taxon>Sphingobacteriia</taxon>
        <taxon>Sphingobacteriales</taxon>
        <taxon>Sphingobacteriaceae</taxon>
        <taxon>Pedobacter</taxon>
    </lineage>
</organism>
<sequence length="441" mass="51066">MQHQSKTEDWCSTGLPLQFGKSEYHKMADRFIQKRISLHDEVSTGKLKVSKLFELLNDHPYREEVWKQYQLDQIKDDVIVIDHIDVIYKRIKFLNEHFRRFSVFAYNKDISIAESKTYIEDVGEKALIFNLNEYVEIDEVKGNLDCIAIYDSKNTFFDEYDMAKFANRLYKDNLGELADYNINYFKDLAETNKKFKKYKSYRLVQNKEELFLRGITSVDRYFEYGIDFTFVVSMLSFHKDMIANEGNAYVISSAAISESKLEIIVADKNLKDAGEFGKVSSAMVITTNDLGQGSLNYSKVIKVGGSLFNGVYIFPPSDEVQKTKLVLSHSSTPLTVLAKLREFNALLNNTDEFIKDLQEVKKMKSAEELRQRILLKLSNPRSAFKDAHQLRDIFRLAIANEIESFAKLLDMCGKAEELDIDYDLKEKLRVIISDILLSTRK</sequence>
<evidence type="ECO:0000313" key="2">
    <source>
        <dbReference type="Proteomes" id="UP000291117"/>
    </source>
</evidence>
<accession>A0A4R0NDP6</accession>
<reference evidence="1 2" key="1">
    <citation type="submission" date="2019-02" db="EMBL/GenBank/DDBJ databases">
        <title>Pedobacter sp. RP-3-8 sp. nov., isolated from Arctic soil.</title>
        <authorList>
            <person name="Dahal R.H."/>
        </authorList>
    </citation>
    <scope>NUCLEOTIDE SEQUENCE [LARGE SCALE GENOMIC DNA]</scope>
    <source>
        <strain evidence="1 2">RP-3-8</strain>
    </source>
</reference>
<dbReference type="Proteomes" id="UP000291117">
    <property type="component" value="Unassembled WGS sequence"/>
</dbReference>
<protein>
    <submittedName>
        <fullName evidence="1">Uncharacterized protein</fullName>
    </submittedName>
</protein>
<gene>
    <name evidence="1" type="ORF">EZ444_04295</name>
</gene>
<keyword evidence="2" id="KW-1185">Reference proteome</keyword>
<evidence type="ECO:0000313" key="1">
    <source>
        <dbReference type="EMBL" id="TCC98510.1"/>
    </source>
</evidence>